<keyword evidence="4 6" id="KW-1133">Transmembrane helix</keyword>
<feature type="transmembrane region" description="Helical" evidence="6">
    <location>
        <begin position="354"/>
        <end position="374"/>
    </location>
</feature>
<gene>
    <name evidence="8" type="ORF">KVH32_15040</name>
</gene>
<dbReference type="PANTHER" id="PTHR43124:SF10">
    <property type="entry name" value="PURINE EFFLUX PUMP PBUE"/>
    <property type="match status" value="1"/>
</dbReference>
<feature type="transmembrane region" description="Helical" evidence="6">
    <location>
        <begin position="127"/>
        <end position="146"/>
    </location>
</feature>
<dbReference type="InterPro" id="IPR011701">
    <property type="entry name" value="MFS"/>
</dbReference>
<dbReference type="Gene3D" id="1.20.1250.20">
    <property type="entry name" value="MFS general substrate transporter like domains"/>
    <property type="match status" value="1"/>
</dbReference>
<feature type="transmembrane region" description="Helical" evidence="6">
    <location>
        <begin position="266"/>
        <end position="282"/>
    </location>
</feature>
<organism evidence="8 9">
    <name type="scientific">Streptomyces olivaceus</name>
    <dbReference type="NCBI Taxonomy" id="47716"/>
    <lineage>
        <taxon>Bacteria</taxon>
        <taxon>Bacillati</taxon>
        <taxon>Actinomycetota</taxon>
        <taxon>Actinomycetes</taxon>
        <taxon>Kitasatosporales</taxon>
        <taxon>Streptomycetaceae</taxon>
        <taxon>Streptomyces</taxon>
    </lineage>
</organism>
<evidence type="ECO:0000256" key="6">
    <source>
        <dbReference type="SAM" id="Phobius"/>
    </source>
</evidence>
<dbReference type="SUPFAM" id="SSF103473">
    <property type="entry name" value="MFS general substrate transporter"/>
    <property type="match status" value="1"/>
</dbReference>
<feature type="transmembrane region" description="Helical" evidence="6">
    <location>
        <begin position="234"/>
        <end position="254"/>
    </location>
</feature>
<evidence type="ECO:0000313" key="8">
    <source>
        <dbReference type="EMBL" id="MBZ6152468.1"/>
    </source>
</evidence>
<comment type="subcellular location">
    <subcellularLocation>
        <location evidence="1">Cell membrane</location>
        <topology evidence="1">Multi-pass membrane protein</topology>
    </subcellularLocation>
</comment>
<dbReference type="CDD" id="cd17324">
    <property type="entry name" value="MFS_NepI_like"/>
    <property type="match status" value="1"/>
</dbReference>
<keyword evidence="2" id="KW-1003">Cell membrane</keyword>
<accession>A0ABS7W398</accession>
<protein>
    <submittedName>
        <fullName evidence="8">MFS transporter</fullName>
    </submittedName>
</protein>
<feature type="transmembrane region" description="Helical" evidence="6">
    <location>
        <begin position="327"/>
        <end position="348"/>
    </location>
</feature>
<feature type="transmembrane region" description="Helical" evidence="6">
    <location>
        <begin position="93"/>
        <end position="115"/>
    </location>
</feature>
<dbReference type="PROSITE" id="PS50850">
    <property type="entry name" value="MFS"/>
    <property type="match status" value="1"/>
</dbReference>
<dbReference type="Pfam" id="PF07690">
    <property type="entry name" value="MFS_1"/>
    <property type="match status" value="1"/>
</dbReference>
<feature type="transmembrane region" description="Helical" evidence="6">
    <location>
        <begin position="67"/>
        <end position="87"/>
    </location>
</feature>
<name>A0ABS7W398_STROV</name>
<keyword evidence="9" id="KW-1185">Reference proteome</keyword>
<evidence type="ECO:0000256" key="2">
    <source>
        <dbReference type="ARBA" id="ARBA00022475"/>
    </source>
</evidence>
<evidence type="ECO:0000256" key="3">
    <source>
        <dbReference type="ARBA" id="ARBA00022692"/>
    </source>
</evidence>
<comment type="caution">
    <text evidence="8">The sequence shown here is derived from an EMBL/GenBank/DDBJ whole genome shotgun (WGS) entry which is preliminary data.</text>
</comment>
<dbReference type="Proteomes" id="UP000758701">
    <property type="component" value="Unassembled WGS sequence"/>
</dbReference>
<evidence type="ECO:0000256" key="5">
    <source>
        <dbReference type="ARBA" id="ARBA00023136"/>
    </source>
</evidence>
<dbReference type="InterPro" id="IPR020846">
    <property type="entry name" value="MFS_dom"/>
</dbReference>
<evidence type="ECO:0000313" key="9">
    <source>
        <dbReference type="Proteomes" id="UP000758701"/>
    </source>
</evidence>
<evidence type="ECO:0000256" key="4">
    <source>
        <dbReference type="ARBA" id="ARBA00022989"/>
    </source>
</evidence>
<dbReference type="PANTHER" id="PTHR43124">
    <property type="entry name" value="PURINE EFFLUX PUMP PBUE"/>
    <property type="match status" value="1"/>
</dbReference>
<proteinExistence type="predicted"/>
<feature type="domain" description="Major facilitator superfamily (MFS) profile" evidence="7">
    <location>
        <begin position="2"/>
        <end position="378"/>
    </location>
</feature>
<feature type="transmembrane region" description="Helical" evidence="6">
    <location>
        <begin position="37"/>
        <end position="60"/>
    </location>
</feature>
<sequence length="387" mass="38944">MRPLLLAVGTFLIGTDVFVIAGMLPQIGDSLNVSVSAAGQLMTVFSVGYAVLGPLLAVPLSRRSPRAALTAALVAVALGNAVCAVAGSLPTAMAGRLLVAAGASQFTPHASSLAAALAPKGRSGKSLALVTSGLVMGSVVGVPSGTWAADVFGWRPTLAALAAATAAVAVPLAVGLRGVASQHTAQRPRERFAALRGPLVRMVLTVTIFAVIAEYAVLTYAATVFAGATAGEGSRLAVLLFAFGLGGLVGNFLAGAYLDRPAGRRLVLVSVAGMTVAFLAMPQLNGSFPGALVAMVLWGVTGWMYAAPQQHRLLRLAGPAGPVAVSLNSSVIYVGAALGGGAGGLFLGQAAPRWLPLMAAVLCASAVVTELRLLRKDRPTEPATAPV</sequence>
<dbReference type="RefSeq" id="WP_224290594.1">
    <property type="nucleotide sequence ID" value="NZ_JAHSST010000023.1"/>
</dbReference>
<keyword evidence="5 6" id="KW-0472">Membrane</keyword>
<feature type="transmembrane region" description="Helical" evidence="6">
    <location>
        <begin position="288"/>
        <end position="306"/>
    </location>
</feature>
<feature type="transmembrane region" description="Helical" evidence="6">
    <location>
        <begin position="199"/>
        <end position="222"/>
    </location>
</feature>
<dbReference type="InterPro" id="IPR050189">
    <property type="entry name" value="MFS_Efflux_Transporters"/>
</dbReference>
<evidence type="ECO:0000259" key="7">
    <source>
        <dbReference type="PROSITE" id="PS50850"/>
    </source>
</evidence>
<dbReference type="EMBL" id="JAHSTP010000004">
    <property type="protein sequence ID" value="MBZ6152468.1"/>
    <property type="molecule type" value="Genomic_DNA"/>
</dbReference>
<keyword evidence="3 6" id="KW-0812">Transmembrane</keyword>
<reference evidence="8 9" key="1">
    <citation type="submission" date="2021-06" db="EMBL/GenBank/DDBJ databases">
        <title>Ecological speciation of a Streptomyces species isolated from different habitats and geographic origins.</title>
        <authorList>
            <person name="Wang J."/>
        </authorList>
    </citation>
    <scope>NUCLEOTIDE SEQUENCE [LARGE SCALE GENOMIC DNA]</scope>
    <source>
        <strain evidence="8 9">FXJ8.012</strain>
    </source>
</reference>
<dbReference type="InterPro" id="IPR036259">
    <property type="entry name" value="MFS_trans_sf"/>
</dbReference>
<feature type="transmembrane region" description="Helical" evidence="6">
    <location>
        <begin position="158"/>
        <end position="179"/>
    </location>
</feature>
<evidence type="ECO:0000256" key="1">
    <source>
        <dbReference type="ARBA" id="ARBA00004651"/>
    </source>
</evidence>